<feature type="domain" description="PX" evidence="2">
    <location>
        <begin position="87"/>
        <end position="203"/>
    </location>
</feature>
<dbReference type="InterPro" id="IPR001683">
    <property type="entry name" value="PX_dom"/>
</dbReference>
<feature type="compositionally biased region" description="Low complexity" evidence="1">
    <location>
        <begin position="12"/>
        <end position="23"/>
    </location>
</feature>
<dbReference type="SUPFAM" id="SSF64268">
    <property type="entry name" value="PX domain"/>
    <property type="match status" value="1"/>
</dbReference>
<keyword evidence="4" id="KW-1185">Reference proteome</keyword>
<dbReference type="STRING" id="2880.D8LRJ3"/>
<organism evidence="3 4">
    <name type="scientific">Ectocarpus siliculosus</name>
    <name type="common">Brown alga</name>
    <name type="synonym">Conferva siliculosa</name>
    <dbReference type="NCBI Taxonomy" id="2880"/>
    <lineage>
        <taxon>Eukaryota</taxon>
        <taxon>Sar</taxon>
        <taxon>Stramenopiles</taxon>
        <taxon>Ochrophyta</taxon>
        <taxon>PX clade</taxon>
        <taxon>Phaeophyceae</taxon>
        <taxon>Ectocarpales</taxon>
        <taxon>Ectocarpaceae</taxon>
        <taxon>Ectocarpus</taxon>
    </lineage>
</organism>
<evidence type="ECO:0000259" key="2">
    <source>
        <dbReference type="PROSITE" id="PS50195"/>
    </source>
</evidence>
<gene>
    <name evidence="3" type="ORF">Esi_0069_0003</name>
</gene>
<dbReference type="InterPro" id="IPR036871">
    <property type="entry name" value="PX_dom_sf"/>
</dbReference>
<sequence>MRSGSELDRQQRQQSTTEYTTTTSRRFLGIRWPSLLPGVRRGRSATTDTHDMPSDGYYGDGGVGDDHFSTRQGGGGGELPVSGEEDARLQVSLEGAQELGKGLGGHTVYSIQVTDRAIGEQWMVLRRFRQFEALHRGLLPVLSREPDANAYVLPPKEVFGGRHGGVIAKRLKLLKVYLDRLVTCSAALEHRALSSFLELEPALRGLGAYGRHHGPECVLKEGRLWVRAWKGAYKPVINFVDAGLHLLGWTRRASAELVRLGLTSEAWLSRVSAYAIVSPGPVFLVYYGPEDDPEKPLWTLPDKRTIGSQVRVRRVDMRKTDFEKDGNRFFLVRFDAQPGSHGKATSSTCPRQRTYESAAWLGHMILGRGRRHIYAQ</sequence>
<dbReference type="PROSITE" id="PS50195">
    <property type="entry name" value="PX"/>
    <property type="match status" value="1"/>
</dbReference>
<feature type="region of interest" description="Disordered" evidence="1">
    <location>
        <begin position="1"/>
        <end position="23"/>
    </location>
</feature>
<dbReference type="EMBL" id="FN648916">
    <property type="protein sequence ID" value="CBN77754.1"/>
    <property type="molecule type" value="Genomic_DNA"/>
</dbReference>
<dbReference type="EMBL" id="FN649751">
    <property type="protein sequence ID" value="CBN77754.1"/>
    <property type="molecule type" value="Genomic_DNA"/>
</dbReference>
<dbReference type="GO" id="GO:0035091">
    <property type="term" value="F:phosphatidylinositol binding"/>
    <property type="evidence" value="ECO:0007669"/>
    <property type="project" value="InterPro"/>
</dbReference>
<proteinExistence type="predicted"/>
<dbReference type="OrthoDB" id="3176171at2759"/>
<dbReference type="InParanoid" id="D8LRJ3"/>
<dbReference type="CDD" id="cd06093">
    <property type="entry name" value="PX_domain"/>
    <property type="match status" value="1"/>
</dbReference>
<evidence type="ECO:0000313" key="4">
    <source>
        <dbReference type="Proteomes" id="UP000002630"/>
    </source>
</evidence>
<dbReference type="Proteomes" id="UP000002630">
    <property type="component" value="Linkage Group LG26"/>
</dbReference>
<dbReference type="AlphaFoldDB" id="D8LRJ3"/>
<accession>D8LRJ3</accession>
<dbReference type="Gene3D" id="3.30.1520.10">
    <property type="entry name" value="Phox-like domain"/>
    <property type="match status" value="1"/>
</dbReference>
<reference evidence="3 4" key="1">
    <citation type="journal article" date="2010" name="Nature">
        <title>The Ectocarpus genome and the independent evolution of multicellularity in brown algae.</title>
        <authorList>
            <person name="Cock J.M."/>
            <person name="Sterck L."/>
            <person name="Rouze P."/>
            <person name="Scornet D."/>
            <person name="Allen A.E."/>
            <person name="Amoutzias G."/>
            <person name="Anthouard V."/>
            <person name="Artiguenave F."/>
            <person name="Aury J.M."/>
            <person name="Badger J.H."/>
            <person name="Beszteri B."/>
            <person name="Billiau K."/>
            <person name="Bonnet E."/>
            <person name="Bothwell J.H."/>
            <person name="Bowler C."/>
            <person name="Boyen C."/>
            <person name="Brownlee C."/>
            <person name="Carrano C.J."/>
            <person name="Charrier B."/>
            <person name="Cho G.Y."/>
            <person name="Coelho S.M."/>
            <person name="Collen J."/>
            <person name="Corre E."/>
            <person name="Da Silva C."/>
            <person name="Delage L."/>
            <person name="Delaroque N."/>
            <person name="Dittami S.M."/>
            <person name="Doulbeau S."/>
            <person name="Elias M."/>
            <person name="Farnham G."/>
            <person name="Gachon C.M."/>
            <person name="Gschloessl B."/>
            <person name="Heesch S."/>
            <person name="Jabbari K."/>
            <person name="Jubin C."/>
            <person name="Kawai H."/>
            <person name="Kimura K."/>
            <person name="Kloareg B."/>
            <person name="Kupper F.C."/>
            <person name="Lang D."/>
            <person name="Le Bail A."/>
            <person name="Leblanc C."/>
            <person name="Lerouge P."/>
            <person name="Lohr M."/>
            <person name="Lopez P.J."/>
            <person name="Martens C."/>
            <person name="Maumus F."/>
            <person name="Michel G."/>
            <person name="Miranda-Saavedra D."/>
            <person name="Morales J."/>
            <person name="Moreau H."/>
            <person name="Motomura T."/>
            <person name="Nagasato C."/>
            <person name="Napoli C.A."/>
            <person name="Nelson D.R."/>
            <person name="Nyvall-Collen P."/>
            <person name="Peters A.F."/>
            <person name="Pommier C."/>
            <person name="Potin P."/>
            <person name="Poulain J."/>
            <person name="Quesneville H."/>
            <person name="Read B."/>
            <person name="Rensing S.A."/>
            <person name="Ritter A."/>
            <person name="Rousvoal S."/>
            <person name="Samanta M."/>
            <person name="Samson G."/>
            <person name="Schroeder D.C."/>
            <person name="Segurens B."/>
            <person name="Strittmatter M."/>
            <person name="Tonon T."/>
            <person name="Tregear J.W."/>
            <person name="Valentin K."/>
            <person name="von Dassow P."/>
            <person name="Yamagishi T."/>
            <person name="Van de Peer Y."/>
            <person name="Wincker P."/>
        </authorList>
    </citation>
    <scope>NUCLEOTIDE SEQUENCE [LARGE SCALE GENOMIC DNA]</scope>
    <source>
        <strain evidence="4">Ec32 / CCAP1310/4</strain>
    </source>
</reference>
<evidence type="ECO:0000313" key="3">
    <source>
        <dbReference type="EMBL" id="CBN77754.1"/>
    </source>
</evidence>
<feature type="region of interest" description="Disordered" evidence="1">
    <location>
        <begin position="39"/>
        <end position="82"/>
    </location>
</feature>
<dbReference type="Pfam" id="PF00787">
    <property type="entry name" value="PX"/>
    <property type="match status" value="1"/>
</dbReference>
<name>D8LRJ3_ECTSI</name>
<protein>
    <recommendedName>
        <fullName evidence="2">PX domain-containing protein</fullName>
    </recommendedName>
</protein>
<feature type="compositionally biased region" description="Basic and acidic residues" evidence="1">
    <location>
        <begin position="1"/>
        <end position="11"/>
    </location>
</feature>
<evidence type="ECO:0000256" key="1">
    <source>
        <dbReference type="SAM" id="MobiDB-lite"/>
    </source>
</evidence>